<reference evidence="2" key="1">
    <citation type="submission" date="2014-05" db="EMBL/GenBank/DDBJ databases">
        <authorList>
            <person name="Chronopoulou M."/>
        </authorList>
    </citation>
    <scope>NUCLEOTIDE SEQUENCE</scope>
    <source>
        <tissue evidence="2">Whole organism</tissue>
    </source>
</reference>
<name>A0A0K2U009_LEPSM</name>
<protein>
    <submittedName>
        <fullName evidence="2">Uncharacterized protein</fullName>
    </submittedName>
</protein>
<evidence type="ECO:0000256" key="1">
    <source>
        <dbReference type="SAM" id="Phobius"/>
    </source>
</evidence>
<sequence>MAFFFLSMEIFLFIIFLLKILPFGFTLDRRSATLEISPGPKCVTLALSFVLPIPDRSFFSTVFTGYNLPLHEGPKPFSGFHPFFNMSSYPLLFSEIP</sequence>
<dbReference type="EMBL" id="HACA01014253">
    <property type="protein sequence ID" value="CDW31614.1"/>
    <property type="molecule type" value="Transcribed_RNA"/>
</dbReference>
<organism evidence="2">
    <name type="scientific">Lepeophtheirus salmonis</name>
    <name type="common">Salmon louse</name>
    <name type="synonym">Caligus salmonis</name>
    <dbReference type="NCBI Taxonomy" id="72036"/>
    <lineage>
        <taxon>Eukaryota</taxon>
        <taxon>Metazoa</taxon>
        <taxon>Ecdysozoa</taxon>
        <taxon>Arthropoda</taxon>
        <taxon>Crustacea</taxon>
        <taxon>Multicrustacea</taxon>
        <taxon>Hexanauplia</taxon>
        <taxon>Copepoda</taxon>
        <taxon>Siphonostomatoida</taxon>
        <taxon>Caligidae</taxon>
        <taxon>Lepeophtheirus</taxon>
    </lineage>
</organism>
<feature type="transmembrane region" description="Helical" evidence="1">
    <location>
        <begin position="6"/>
        <end position="27"/>
    </location>
</feature>
<proteinExistence type="predicted"/>
<keyword evidence="1" id="KW-0812">Transmembrane</keyword>
<keyword evidence="1" id="KW-0472">Membrane</keyword>
<accession>A0A0K2U009</accession>
<evidence type="ECO:0000313" key="2">
    <source>
        <dbReference type="EMBL" id="CDW31614.1"/>
    </source>
</evidence>
<keyword evidence="1" id="KW-1133">Transmembrane helix</keyword>
<dbReference type="AlphaFoldDB" id="A0A0K2U009"/>